<protein>
    <submittedName>
        <fullName evidence="1">Uncharacterized protein</fullName>
    </submittedName>
</protein>
<sequence length="104" mass="11652">MFLSCPVPFYLKGTLMRDASVGSCLYLSHKVPWNPRATILPQNGCLGSSWVLEMMVDWFFLQQAYQFGQNGSVLRTHVVCLLLGPVISKSSETILLTAQTVYCF</sequence>
<evidence type="ECO:0000313" key="1">
    <source>
        <dbReference type="EMBL" id="JAD79764.1"/>
    </source>
</evidence>
<organism evidence="1">
    <name type="scientific">Arundo donax</name>
    <name type="common">Giant reed</name>
    <name type="synonym">Donax arundinaceus</name>
    <dbReference type="NCBI Taxonomy" id="35708"/>
    <lineage>
        <taxon>Eukaryota</taxon>
        <taxon>Viridiplantae</taxon>
        <taxon>Streptophyta</taxon>
        <taxon>Embryophyta</taxon>
        <taxon>Tracheophyta</taxon>
        <taxon>Spermatophyta</taxon>
        <taxon>Magnoliopsida</taxon>
        <taxon>Liliopsida</taxon>
        <taxon>Poales</taxon>
        <taxon>Poaceae</taxon>
        <taxon>PACMAD clade</taxon>
        <taxon>Arundinoideae</taxon>
        <taxon>Arundineae</taxon>
        <taxon>Arundo</taxon>
    </lineage>
</organism>
<accession>A0A0A9CTW3</accession>
<reference evidence="1" key="2">
    <citation type="journal article" date="2015" name="Data Brief">
        <title>Shoot transcriptome of the giant reed, Arundo donax.</title>
        <authorList>
            <person name="Barrero R.A."/>
            <person name="Guerrero F.D."/>
            <person name="Moolhuijzen P."/>
            <person name="Goolsby J.A."/>
            <person name="Tidwell J."/>
            <person name="Bellgard S.E."/>
            <person name="Bellgard M.I."/>
        </authorList>
    </citation>
    <scope>NUCLEOTIDE SEQUENCE</scope>
    <source>
        <tissue evidence="1">Shoot tissue taken approximately 20 cm above the soil surface</tissue>
    </source>
</reference>
<name>A0A0A9CTW3_ARUDO</name>
<dbReference type="AlphaFoldDB" id="A0A0A9CTW3"/>
<dbReference type="EMBL" id="GBRH01218131">
    <property type="protein sequence ID" value="JAD79764.1"/>
    <property type="molecule type" value="Transcribed_RNA"/>
</dbReference>
<reference evidence="1" key="1">
    <citation type="submission" date="2014-09" db="EMBL/GenBank/DDBJ databases">
        <authorList>
            <person name="Magalhaes I.L.F."/>
            <person name="Oliveira U."/>
            <person name="Santos F.R."/>
            <person name="Vidigal T.H.D.A."/>
            <person name="Brescovit A.D."/>
            <person name="Santos A.J."/>
        </authorList>
    </citation>
    <scope>NUCLEOTIDE SEQUENCE</scope>
    <source>
        <tissue evidence="1">Shoot tissue taken approximately 20 cm above the soil surface</tissue>
    </source>
</reference>
<proteinExistence type="predicted"/>